<dbReference type="GO" id="GO:0004984">
    <property type="term" value="F:olfactory receptor activity"/>
    <property type="evidence" value="ECO:0007669"/>
    <property type="project" value="InterPro"/>
</dbReference>
<keyword evidence="3 14" id="KW-0716">Sensory transduction</keyword>
<sequence>LTLPYNLTQVMENSSTVSSIILSAYFGMEDLKYLYFSIFLILYIAIVAENVIIIGVIYTEKTLHQPMYFLVCNLAANGLYGSTALLPALLKNVVSHPSEVSLAGCRTQIYCIHTYAIVEFTILGVMSYDRYVAICHPLRYHTIMSLTKVYKLVAFTWIYPLVAFLIFFIITLQLRFCDKTIDKLYCINYSLIKLSCTNTSVVNIIGLMSVVLYSVPQLVMIIYSYAHVLRVCALSSKESKLKALRTCTPHLFAIINYFVGCYFEILQSRFDTSHLPYRTQVFMSLYFLIFPPILNPAIYGLSIQAIRVKLLKLCYNKNRILSIQ</sequence>
<keyword evidence="8 14" id="KW-0472">Membrane</keyword>
<evidence type="ECO:0000256" key="6">
    <source>
        <dbReference type="ARBA" id="ARBA00022989"/>
    </source>
</evidence>
<accession>A0A8C7HQT5</accession>
<evidence type="ECO:0000256" key="3">
    <source>
        <dbReference type="ARBA" id="ARBA00022606"/>
    </source>
</evidence>
<evidence type="ECO:0000256" key="10">
    <source>
        <dbReference type="ARBA" id="ARBA00023170"/>
    </source>
</evidence>
<name>A0A8C7HQT5_ONCKI</name>
<dbReference type="InterPro" id="IPR017452">
    <property type="entry name" value="GPCR_Rhodpsn_7TM"/>
</dbReference>
<dbReference type="GO" id="GO:0004930">
    <property type="term" value="F:G protein-coupled receptor activity"/>
    <property type="evidence" value="ECO:0007669"/>
    <property type="project" value="UniProtKB-KW"/>
</dbReference>
<dbReference type="Ensembl" id="ENSOKIT00005063931.1">
    <property type="protein sequence ID" value="ENSOKIP00005060142.1"/>
    <property type="gene ID" value="ENSOKIG00005025811.1"/>
</dbReference>
<feature type="transmembrane region" description="Helical" evidence="14">
    <location>
        <begin position="33"/>
        <end position="58"/>
    </location>
</feature>
<feature type="transmembrane region" description="Helical" evidence="14">
    <location>
        <begin position="149"/>
        <end position="170"/>
    </location>
</feature>
<evidence type="ECO:0000313" key="16">
    <source>
        <dbReference type="Ensembl" id="ENSOKIP00005060142.1"/>
    </source>
</evidence>
<feature type="transmembrane region" description="Helical" evidence="14">
    <location>
        <begin position="285"/>
        <end position="303"/>
    </location>
</feature>
<dbReference type="PRINTS" id="PR00245">
    <property type="entry name" value="OLFACTORYR"/>
</dbReference>
<feature type="transmembrane region" description="Helical" evidence="14">
    <location>
        <begin position="247"/>
        <end position="265"/>
    </location>
</feature>
<comment type="subcellular location">
    <subcellularLocation>
        <location evidence="1 14">Cell membrane</location>
        <topology evidence="1 14">Multi-pass membrane protein</topology>
    </subcellularLocation>
</comment>
<comment type="similarity">
    <text evidence="13">Belongs to the G-protein coupled receptor 1 family.</text>
</comment>
<dbReference type="PRINTS" id="PR00237">
    <property type="entry name" value="GPCRRHODOPSN"/>
</dbReference>
<feature type="transmembrane region" description="Helical" evidence="14">
    <location>
        <begin position="67"/>
        <end position="87"/>
    </location>
</feature>
<organism evidence="16 17">
    <name type="scientific">Oncorhynchus kisutch</name>
    <name type="common">Coho salmon</name>
    <name type="synonym">Salmo kisutch</name>
    <dbReference type="NCBI Taxonomy" id="8019"/>
    <lineage>
        <taxon>Eukaryota</taxon>
        <taxon>Metazoa</taxon>
        <taxon>Chordata</taxon>
        <taxon>Craniata</taxon>
        <taxon>Vertebrata</taxon>
        <taxon>Euteleostomi</taxon>
        <taxon>Actinopterygii</taxon>
        <taxon>Neopterygii</taxon>
        <taxon>Teleostei</taxon>
        <taxon>Protacanthopterygii</taxon>
        <taxon>Salmoniformes</taxon>
        <taxon>Salmonidae</taxon>
        <taxon>Salmoninae</taxon>
        <taxon>Oncorhynchus</taxon>
    </lineage>
</organism>
<dbReference type="PROSITE" id="PS00237">
    <property type="entry name" value="G_PROTEIN_RECEP_F1_1"/>
    <property type="match status" value="1"/>
</dbReference>
<dbReference type="InterPro" id="IPR000276">
    <property type="entry name" value="GPCR_Rhodpsn"/>
</dbReference>
<dbReference type="PROSITE" id="PS50262">
    <property type="entry name" value="G_PROTEIN_RECEP_F1_2"/>
    <property type="match status" value="1"/>
</dbReference>
<reference evidence="16" key="1">
    <citation type="submission" date="2025-08" db="UniProtKB">
        <authorList>
            <consortium name="Ensembl"/>
        </authorList>
    </citation>
    <scope>IDENTIFICATION</scope>
</reference>
<evidence type="ECO:0000256" key="14">
    <source>
        <dbReference type="RuleBase" id="RU363047"/>
    </source>
</evidence>
<reference evidence="16" key="2">
    <citation type="submission" date="2025-09" db="UniProtKB">
        <authorList>
            <consortium name="Ensembl"/>
        </authorList>
    </citation>
    <scope>IDENTIFICATION</scope>
</reference>
<evidence type="ECO:0000256" key="9">
    <source>
        <dbReference type="ARBA" id="ARBA00023157"/>
    </source>
</evidence>
<keyword evidence="9" id="KW-1015">Disulfide bond</keyword>
<feature type="transmembrane region" description="Helical" evidence="14">
    <location>
        <begin position="204"/>
        <end position="226"/>
    </location>
</feature>
<keyword evidence="6 14" id="KW-1133">Transmembrane helix</keyword>
<feature type="transmembrane region" description="Helical" evidence="14">
    <location>
        <begin position="107"/>
        <end position="128"/>
    </location>
</feature>
<evidence type="ECO:0000256" key="4">
    <source>
        <dbReference type="ARBA" id="ARBA00022692"/>
    </source>
</evidence>
<keyword evidence="11" id="KW-0325">Glycoprotein</keyword>
<proteinExistence type="inferred from homology"/>
<evidence type="ECO:0000256" key="13">
    <source>
        <dbReference type="RuleBase" id="RU000688"/>
    </source>
</evidence>
<dbReference type="PANTHER" id="PTHR26451:SF885">
    <property type="entry name" value="OLFACTORY RECEPTOR"/>
    <property type="match status" value="1"/>
</dbReference>
<dbReference type="Proteomes" id="UP000694557">
    <property type="component" value="Unassembled WGS sequence"/>
</dbReference>
<keyword evidence="5 14" id="KW-0552">Olfaction</keyword>
<evidence type="ECO:0000313" key="17">
    <source>
        <dbReference type="Proteomes" id="UP000694557"/>
    </source>
</evidence>
<dbReference type="Pfam" id="PF13853">
    <property type="entry name" value="7tm_4"/>
    <property type="match status" value="1"/>
</dbReference>
<dbReference type="FunFam" id="1.20.1070.10:FF:000024">
    <property type="entry name" value="Olfactory receptor"/>
    <property type="match status" value="1"/>
</dbReference>
<evidence type="ECO:0000259" key="15">
    <source>
        <dbReference type="PROSITE" id="PS50262"/>
    </source>
</evidence>
<evidence type="ECO:0000256" key="11">
    <source>
        <dbReference type="ARBA" id="ARBA00023180"/>
    </source>
</evidence>
<evidence type="ECO:0000256" key="1">
    <source>
        <dbReference type="ARBA" id="ARBA00004651"/>
    </source>
</evidence>
<dbReference type="GeneTree" id="ENSGT00950000183048"/>
<keyword evidence="17" id="KW-1185">Reference proteome</keyword>
<keyword evidence="10 13" id="KW-0675">Receptor</keyword>
<dbReference type="InterPro" id="IPR000725">
    <property type="entry name" value="Olfact_rcpt"/>
</dbReference>
<keyword evidence="4 13" id="KW-0812">Transmembrane</keyword>
<evidence type="ECO:0000256" key="7">
    <source>
        <dbReference type="ARBA" id="ARBA00023040"/>
    </source>
</evidence>
<dbReference type="PANTHER" id="PTHR26451">
    <property type="entry name" value="G_PROTEIN_RECEP_F1_2 DOMAIN-CONTAINING PROTEIN"/>
    <property type="match status" value="1"/>
</dbReference>
<feature type="domain" description="G-protein coupled receptors family 1 profile" evidence="15">
    <location>
        <begin position="49"/>
        <end position="299"/>
    </location>
</feature>
<protein>
    <recommendedName>
        <fullName evidence="14">Olfactory receptor</fullName>
    </recommendedName>
</protein>
<evidence type="ECO:0000256" key="5">
    <source>
        <dbReference type="ARBA" id="ARBA00022725"/>
    </source>
</evidence>
<evidence type="ECO:0000256" key="8">
    <source>
        <dbReference type="ARBA" id="ARBA00023136"/>
    </source>
</evidence>
<evidence type="ECO:0000256" key="12">
    <source>
        <dbReference type="ARBA" id="ARBA00023224"/>
    </source>
</evidence>
<dbReference type="AlphaFoldDB" id="A0A8C7HQT5"/>
<dbReference type="InterPro" id="IPR052921">
    <property type="entry name" value="GPCR1_Superfamily_Member"/>
</dbReference>
<dbReference type="GO" id="GO:0005886">
    <property type="term" value="C:plasma membrane"/>
    <property type="evidence" value="ECO:0007669"/>
    <property type="project" value="UniProtKB-SubCell"/>
</dbReference>
<keyword evidence="12 13" id="KW-0807">Transducer</keyword>
<evidence type="ECO:0000256" key="2">
    <source>
        <dbReference type="ARBA" id="ARBA00022475"/>
    </source>
</evidence>
<keyword evidence="2 14" id="KW-1003">Cell membrane</keyword>
<dbReference type="Gene3D" id="1.20.1070.10">
    <property type="entry name" value="Rhodopsin 7-helix transmembrane proteins"/>
    <property type="match status" value="1"/>
</dbReference>
<dbReference type="GO" id="GO:0005549">
    <property type="term" value="F:odorant binding"/>
    <property type="evidence" value="ECO:0007669"/>
    <property type="project" value="TreeGrafter"/>
</dbReference>
<dbReference type="SUPFAM" id="SSF81321">
    <property type="entry name" value="Family A G protein-coupled receptor-like"/>
    <property type="match status" value="1"/>
</dbReference>
<keyword evidence="7 13" id="KW-0297">G-protein coupled receptor</keyword>